<keyword evidence="5" id="KW-1185">Reference proteome</keyword>
<accession>A0A9X0CPL9</accession>
<dbReference type="Pfam" id="PF00069">
    <property type="entry name" value="Pkinase"/>
    <property type="match status" value="1"/>
</dbReference>
<keyword evidence="1" id="KW-0547">Nucleotide-binding</keyword>
<dbReference type="PROSITE" id="PS50011">
    <property type="entry name" value="PROTEIN_KINASE_DOM"/>
    <property type="match status" value="1"/>
</dbReference>
<comment type="caution">
    <text evidence="4">The sequence shown here is derived from an EMBL/GenBank/DDBJ whole genome shotgun (WGS) entry which is preliminary data.</text>
</comment>
<name>A0A9X0CPL9_9CNID</name>
<dbReference type="EMBL" id="MU826906">
    <property type="protein sequence ID" value="KAJ7369568.1"/>
    <property type="molecule type" value="Genomic_DNA"/>
</dbReference>
<dbReference type="OrthoDB" id="4062651at2759"/>
<evidence type="ECO:0000256" key="2">
    <source>
        <dbReference type="ARBA" id="ARBA00022840"/>
    </source>
</evidence>
<dbReference type="GO" id="GO:0004672">
    <property type="term" value="F:protein kinase activity"/>
    <property type="evidence" value="ECO:0007669"/>
    <property type="project" value="InterPro"/>
</dbReference>
<feature type="domain" description="Protein kinase" evidence="3">
    <location>
        <begin position="1"/>
        <end position="194"/>
    </location>
</feature>
<dbReference type="AlphaFoldDB" id="A0A9X0CPL9"/>
<dbReference type="InterPro" id="IPR051681">
    <property type="entry name" value="Ser/Thr_Kinases-Pseudokinases"/>
</dbReference>
<proteinExistence type="predicted"/>
<dbReference type="GO" id="GO:0005524">
    <property type="term" value="F:ATP binding"/>
    <property type="evidence" value="ECO:0007669"/>
    <property type="project" value="UniProtKB-KW"/>
</dbReference>
<sequence length="200" mass="22902">MEIASRCRHPCLLQFIGATNDEGSPLFVTELMETSLRALLEQQPLSEKEVFIISFDVARALNYLHQKQPSPIIHRDISSANVLLWRQGDQWRGKVSDYGTANFMQQTMTVAPGAMIYSAPEAFTARNQTVKIDVYSFGVLLCEICIRELPDPKRRNQQVAMVINRMLRALIRGCLQPEPATRPNMEEIVEELEFDIMERF</sequence>
<evidence type="ECO:0000313" key="4">
    <source>
        <dbReference type="EMBL" id="KAJ7369568.1"/>
    </source>
</evidence>
<dbReference type="InterPro" id="IPR011009">
    <property type="entry name" value="Kinase-like_dom_sf"/>
</dbReference>
<gene>
    <name evidence="4" type="ORF">OS493_037958</name>
</gene>
<dbReference type="PANTHER" id="PTHR44329:SF298">
    <property type="entry name" value="MIXED LINEAGE KINASE DOMAIN-LIKE PROTEIN"/>
    <property type="match status" value="1"/>
</dbReference>
<dbReference type="InterPro" id="IPR008266">
    <property type="entry name" value="Tyr_kinase_AS"/>
</dbReference>
<organism evidence="4 5">
    <name type="scientific">Desmophyllum pertusum</name>
    <dbReference type="NCBI Taxonomy" id="174260"/>
    <lineage>
        <taxon>Eukaryota</taxon>
        <taxon>Metazoa</taxon>
        <taxon>Cnidaria</taxon>
        <taxon>Anthozoa</taxon>
        <taxon>Hexacorallia</taxon>
        <taxon>Scleractinia</taxon>
        <taxon>Caryophylliina</taxon>
        <taxon>Caryophylliidae</taxon>
        <taxon>Desmophyllum</taxon>
    </lineage>
</organism>
<protein>
    <recommendedName>
        <fullName evidence="3">Protein kinase domain-containing protein</fullName>
    </recommendedName>
</protein>
<dbReference type="PROSITE" id="PS00109">
    <property type="entry name" value="PROTEIN_KINASE_TYR"/>
    <property type="match status" value="1"/>
</dbReference>
<evidence type="ECO:0000256" key="1">
    <source>
        <dbReference type="ARBA" id="ARBA00022741"/>
    </source>
</evidence>
<dbReference type="PANTHER" id="PTHR44329">
    <property type="entry name" value="SERINE/THREONINE-PROTEIN KINASE TNNI3K-RELATED"/>
    <property type="match status" value="1"/>
</dbReference>
<keyword evidence="2" id="KW-0067">ATP-binding</keyword>
<dbReference type="Gene3D" id="1.10.510.10">
    <property type="entry name" value="Transferase(Phosphotransferase) domain 1"/>
    <property type="match status" value="1"/>
</dbReference>
<dbReference type="GO" id="GO:0097527">
    <property type="term" value="P:necroptotic signaling pathway"/>
    <property type="evidence" value="ECO:0007669"/>
    <property type="project" value="TreeGrafter"/>
</dbReference>
<evidence type="ECO:0000313" key="5">
    <source>
        <dbReference type="Proteomes" id="UP001163046"/>
    </source>
</evidence>
<dbReference type="InterPro" id="IPR000719">
    <property type="entry name" value="Prot_kinase_dom"/>
</dbReference>
<evidence type="ECO:0000259" key="3">
    <source>
        <dbReference type="PROSITE" id="PS50011"/>
    </source>
</evidence>
<reference evidence="4" key="1">
    <citation type="submission" date="2023-01" db="EMBL/GenBank/DDBJ databases">
        <title>Genome assembly of the deep-sea coral Lophelia pertusa.</title>
        <authorList>
            <person name="Herrera S."/>
            <person name="Cordes E."/>
        </authorList>
    </citation>
    <scope>NUCLEOTIDE SEQUENCE</scope>
    <source>
        <strain evidence="4">USNM1676648</strain>
        <tissue evidence="4">Polyp</tissue>
    </source>
</reference>
<dbReference type="Proteomes" id="UP001163046">
    <property type="component" value="Unassembled WGS sequence"/>
</dbReference>
<dbReference type="SUPFAM" id="SSF56112">
    <property type="entry name" value="Protein kinase-like (PK-like)"/>
    <property type="match status" value="1"/>
</dbReference>